<organism evidence="1">
    <name type="scientific">marine metagenome</name>
    <dbReference type="NCBI Taxonomy" id="408172"/>
    <lineage>
        <taxon>unclassified sequences</taxon>
        <taxon>metagenomes</taxon>
        <taxon>ecological metagenomes</taxon>
    </lineage>
</organism>
<reference evidence="1" key="1">
    <citation type="submission" date="2018-05" db="EMBL/GenBank/DDBJ databases">
        <authorList>
            <person name="Lanie J.A."/>
            <person name="Ng W.-L."/>
            <person name="Kazmierczak K.M."/>
            <person name="Andrzejewski T.M."/>
            <person name="Davidsen T.M."/>
            <person name="Wayne K.J."/>
            <person name="Tettelin H."/>
            <person name="Glass J.I."/>
            <person name="Rusch D."/>
            <person name="Podicherti R."/>
            <person name="Tsui H.-C.T."/>
            <person name="Winkler M.E."/>
        </authorList>
    </citation>
    <scope>NUCLEOTIDE SEQUENCE</scope>
</reference>
<name>A0A382NEK5_9ZZZZ</name>
<gene>
    <name evidence="1" type="ORF">METZ01_LOCUS311531</name>
</gene>
<proteinExistence type="predicted"/>
<accession>A0A382NEK5</accession>
<dbReference type="AlphaFoldDB" id="A0A382NEK5"/>
<evidence type="ECO:0000313" key="1">
    <source>
        <dbReference type="EMBL" id="SVC58677.1"/>
    </source>
</evidence>
<dbReference type="EMBL" id="UINC01099415">
    <property type="protein sequence ID" value="SVC58677.1"/>
    <property type="molecule type" value="Genomic_DNA"/>
</dbReference>
<protein>
    <submittedName>
        <fullName evidence="1">Uncharacterized protein</fullName>
    </submittedName>
</protein>
<sequence length="85" mass="10316">MVLVTTAIKETFPENIDEKVLFLGEWCKDYHSKSIWGNRNYIVVDTYLKDREKFNRDHEYLEGFYERMLQSLSNTLNEYHNTNYP</sequence>
<feature type="non-terminal residue" evidence="1">
    <location>
        <position position="85"/>
    </location>
</feature>